<feature type="region of interest" description="Disordered" evidence="2">
    <location>
        <begin position="55"/>
        <end position="87"/>
    </location>
</feature>
<feature type="coiled-coil region" evidence="1">
    <location>
        <begin position="343"/>
        <end position="370"/>
    </location>
</feature>
<dbReference type="OrthoDB" id="10046318at2759"/>
<dbReference type="GeneID" id="136802572"/>
<feature type="compositionally biased region" description="Basic residues" evidence="2">
    <location>
        <begin position="1018"/>
        <end position="1030"/>
    </location>
</feature>
<dbReference type="PANTHER" id="PTHR46657:SF1">
    <property type="entry name" value="CENTROSOMAL PROTEIN OF 128 KDA"/>
    <property type="match status" value="1"/>
</dbReference>
<keyword evidence="4" id="KW-1185">Reference proteome</keyword>
<dbReference type="RefSeq" id="XP_066915411.1">
    <property type="nucleotide sequence ID" value="XM_067059310.1"/>
</dbReference>
<dbReference type="EnsemblMetazoa" id="CLYHEMT017494.1">
    <property type="protein sequence ID" value="CLYHEMP017494.1"/>
    <property type="gene ID" value="CLYHEMG017494"/>
</dbReference>
<evidence type="ECO:0000256" key="2">
    <source>
        <dbReference type="SAM" id="MobiDB-lite"/>
    </source>
</evidence>
<evidence type="ECO:0000256" key="1">
    <source>
        <dbReference type="SAM" id="Coils"/>
    </source>
</evidence>
<feature type="region of interest" description="Disordered" evidence="2">
    <location>
        <begin position="599"/>
        <end position="635"/>
    </location>
</feature>
<sequence>MTIMENENGRISEKISDLTESLYRTTDVLSSADRMIDHYRGLNKEQEHEIARLRGTLHKTTRNRKSANKDGGYHSRSHSSLLQDDLDGSLSSNEDNLLKNLQHSKSKVHFKENLHNTKLTSLEATLNHVNQRQSMLEEELLDKDRLRERDLERFDTTLKNELSSLKDETRKQTALDDRLKQLQEKIESDHNNWRSQQKEMQNLTKEMTSLKEVVKEVATPKKNSTKSLADDRDIKDEMDRFKKRISKDKEIIVMLQEEIRRKDQDKISFESTVNEIRNIGNMKNNQLKLLEQQLEKEKSERSLMERSVQDLRQKTNDMDRERTEVLERFAGIKTESKVQMEALEKLSQNNTELKLLLERSEHQRDKLSDRVFKLKTSNEAKNQHIGNLESDLSTCHRQLTSLENDRSQSSKRYENNENVIKDIRKELAEVKNLYSQSELRYKEIEKSKQELKEKAVHTLKEYRLKCKRYEQRCDDLSEQVKLKDANLAKESSRAKEIEIANLKLQKEYQDLSCEFENLQQQFSGRDKRLSQLLDDRNHVEHVLQEANHASKANNELRKEIQDLKNDKMTLNSQLLDEKRKVKEFESLLHENYERQLETKDSVTSLQRQLQEERQMKTELASRLQQEKNSSARHDVRRLEERNTKLESDKNEMHQKLIKLEKLQEDFSRNMQFFEKDKSDSETKEKALTQKLKKSSDDTSRMRKQYQSMKKTYEEKIQELRTSVTKSEEQMSILQNHSNEYQSEISKLKDVIKVIISLVTRDLENLLNLLCREDENMMPVKEIPDSMSPEHQKSLHEIREKIQSCYSISKTLKQKFQHQKSFVRKAQEKIKKQSHEQESFKEELSSENEKLTHHIHKLEKNRTIHEEDRKRIAHLQRQVKELTKHLEECTNALEKSLSFEEDRRKVLKELDELKNEHQERQKTDESYYRNNEKVDILTEQLNDAKKTLEDVKQETLDSTVFTSRVLESFSSVSPSCRKRSLLSQATPKLKSSRGSLFRDSSSYIPTYIDELESTPTRDVHKRRTPPTKGRRKEPVPDLNDVDPMSMTDDEFDKIFMPKKTNSDHSSPLHLPKAGQMTNGIGGPDTNHPLGS</sequence>
<protein>
    <submittedName>
        <fullName evidence="3">Uncharacterized protein</fullName>
    </submittedName>
</protein>
<accession>A0A7M5X415</accession>
<evidence type="ECO:0000313" key="4">
    <source>
        <dbReference type="Proteomes" id="UP000594262"/>
    </source>
</evidence>
<reference evidence="3" key="1">
    <citation type="submission" date="2021-01" db="UniProtKB">
        <authorList>
            <consortium name="EnsemblMetazoa"/>
        </authorList>
    </citation>
    <scope>IDENTIFICATION</scope>
</reference>
<feature type="region of interest" description="Disordered" evidence="2">
    <location>
        <begin position="674"/>
        <end position="701"/>
    </location>
</feature>
<proteinExistence type="predicted"/>
<feature type="compositionally biased region" description="Low complexity" evidence="2">
    <location>
        <begin position="78"/>
        <end position="87"/>
    </location>
</feature>
<feature type="compositionally biased region" description="Basic residues" evidence="2">
    <location>
        <begin position="55"/>
        <end position="66"/>
    </location>
</feature>
<keyword evidence="1" id="KW-0175">Coiled coil</keyword>
<dbReference type="AlphaFoldDB" id="A0A7M5X415"/>
<feature type="region of interest" description="Disordered" evidence="2">
    <location>
        <begin position="1013"/>
        <end position="1090"/>
    </location>
</feature>
<organism evidence="3 4">
    <name type="scientific">Clytia hemisphaerica</name>
    <dbReference type="NCBI Taxonomy" id="252671"/>
    <lineage>
        <taxon>Eukaryota</taxon>
        <taxon>Metazoa</taxon>
        <taxon>Cnidaria</taxon>
        <taxon>Hydrozoa</taxon>
        <taxon>Hydroidolina</taxon>
        <taxon>Leptothecata</taxon>
        <taxon>Obeliida</taxon>
        <taxon>Clytiidae</taxon>
        <taxon>Clytia</taxon>
    </lineage>
</organism>
<dbReference type="Proteomes" id="UP000594262">
    <property type="component" value="Unplaced"/>
</dbReference>
<evidence type="ECO:0000313" key="3">
    <source>
        <dbReference type="EnsemblMetazoa" id="CLYHEMP017494.1"/>
    </source>
</evidence>
<dbReference type="GO" id="GO:0005814">
    <property type="term" value="C:centriole"/>
    <property type="evidence" value="ECO:0007669"/>
    <property type="project" value="TreeGrafter"/>
</dbReference>
<feature type="coiled-coil region" evidence="1">
    <location>
        <begin position="822"/>
        <end position="953"/>
    </location>
</feature>
<dbReference type="PANTHER" id="PTHR46657">
    <property type="entry name" value="CENTROSOMAL PROTEIN OF 128 KDA"/>
    <property type="match status" value="1"/>
</dbReference>
<dbReference type="InterPro" id="IPR026652">
    <property type="entry name" value="CEP128"/>
</dbReference>
<feature type="coiled-coil region" evidence="1">
    <location>
        <begin position="702"/>
        <end position="736"/>
    </location>
</feature>
<feature type="coiled-coil region" evidence="1">
    <location>
        <begin position="280"/>
        <end position="314"/>
    </location>
</feature>
<dbReference type="GO" id="GO:0000922">
    <property type="term" value="C:spindle pole"/>
    <property type="evidence" value="ECO:0007669"/>
    <property type="project" value="TreeGrafter"/>
</dbReference>
<feature type="compositionally biased region" description="Basic and acidic residues" evidence="2">
    <location>
        <begin position="674"/>
        <end position="700"/>
    </location>
</feature>
<name>A0A7M5X415_9CNID</name>